<evidence type="ECO:0000256" key="6">
    <source>
        <dbReference type="SAM" id="SignalP"/>
    </source>
</evidence>
<dbReference type="EMBL" id="JBBNFP010000017">
    <property type="protein sequence ID" value="MEQ2486587.1"/>
    <property type="molecule type" value="Genomic_DNA"/>
</dbReference>
<evidence type="ECO:0000256" key="4">
    <source>
        <dbReference type="ARBA" id="ARBA00023110"/>
    </source>
</evidence>
<feature type="domain" description="PPIase cyclophilin-type" evidence="7">
    <location>
        <begin position="44"/>
        <end position="234"/>
    </location>
</feature>
<dbReference type="Proteomes" id="UP001487296">
    <property type="component" value="Unassembled WGS sequence"/>
</dbReference>
<dbReference type="InterPro" id="IPR002130">
    <property type="entry name" value="Cyclophilin-type_PPIase_dom"/>
</dbReference>
<evidence type="ECO:0000313" key="8">
    <source>
        <dbReference type="EMBL" id="MEQ2486587.1"/>
    </source>
</evidence>
<feature type="signal peptide" evidence="6">
    <location>
        <begin position="1"/>
        <end position="19"/>
    </location>
</feature>
<dbReference type="RefSeq" id="WP_215759667.1">
    <property type="nucleotide sequence ID" value="NZ_JAHKBE010000017.1"/>
</dbReference>
<dbReference type="GO" id="GO:0003755">
    <property type="term" value="F:peptidyl-prolyl cis-trans isomerase activity"/>
    <property type="evidence" value="ECO:0007669"/>
    <property type="project" value="UniProtKB-EC"/>
</dbReference>
<dbReference type="InterPro" id="IPR024936">
    <property type="entry name" value="Cyclophilin-type_PPIase"/>
</dbReference>
<evidence type="ECO:0000256" key="1">
    <source>
        <dbReference type="ARBA" id="ARBA00002388"/>
    </source>
</evidence>
<dbReference type="CDD" id="cd00317">
    <property type="entry name" value="cyclophilin"/>
    <property type="match status" value="1"/>
</dbReference>
<dbReference type="PANTHER" id="PTHR45625">
    <property type="entry name" value="PEPTIDYL-PROLYL CIS-TRANS ISOMERASE-RELATED"/>
    <property type="match status" value="1"/>
</dbReference>
<feature type="chain" id="PRO_5045178003" description="peptidylprolyl isomerase" evidence="6">
    <location>
        <begin position="20"/>
        <end position="236"/>
    </location>
</feature>
<keyword evidence="6" id="KW-0732">Signal</keyword>
<sequence length="236" mass="26857">MKKFFLLWMLVFAQLPLLAQVDSLVVKTDSSAVRHQVLLQTSKGDIVLELYNETPLHRDNFLRLVRSGYYDGILWHRVIADFMIQTGDSTTRHAKPGVTVGEYDLDYRLPAEIVYPKYFHKRGVLAAAREGDAENPERKSSAAQFYITWGYNYSKSALDKVQARLDETTGGKVKFTPEVCDAYLKYGGTPHLDGQYTVFGEVVKGLNVVRDIDYVETDDNDRPVWDVKILKATVIK</sequence>
<reference evidence="8 9" key="1">
    <citation type="submission" date="2024-04" db="EMBL/GenBank/DDBJ databases">
        <title>Human intestinal bacterial collection.</title>
        <authorList>
            <person name="Pauvert C."/>
            <person name="Hitch T.C.A."/>
            <person name="Clavel T."/>
        </authorList>
    </citation>
    <scope>NUCLEOTIDE SEQUENCE [LARGE SCALE GENOMIC DNA]</scope>
    <source>
        <strain evidence="8 9">CLA-AA-H145</strain>
    </source>
</reference>
<gene>
    <name evidence="8" type="ORF">AAAT34_05905</name>
</gene>
<comment type="caution">
    <text evidence="8">The sequence shown here is derived from an EMBL/GenBank/DDBJ whole genome shotgun (WGS) entry which is preliminary data.</text>
</comment>
<keyword evidence="9" id="KW-1185">Reference proteome</keyword>
<protein>
    <recommendedName>
        <fullName evidence="3">peptidylprolyl isomerase</fullName>
        <ecNumber evidence="3">5.2.1.8</ecNumber>
    </recommendedName>
</protein>
<dbReference type="PIRSF" id="PIRSF001467">
    <property type="entry name" value="Peptidylpro_ismrse"/>
    <property type="match status" value="1"/>
</dbReference>
<dbReference type="EC" id="5.2.1.8" evidence="3"/>
<comment type="similarity">
    <text evidence="2">Belongs to the cyclophilin-type PPIase family.</text>
</comment>
<name>A0ABV1FQC1_9BACT</name>
<evidence type="ECO:0000256" key="5">
    <source>
        <dbReference type="ARBA" id="ARBA00023235"/>
    </source>
</evidence>
<evidence type="ECO:0000313" key="9">
    <source>
        <dbReference type="Proteomes" id="UP001487296"/>
    </source>
</evidence>
<evidence type="ECO:0000256" key="3">
    <source>
        <dbReference type="ARBA" id="ARBA00013194"/>
    </source>
</evidence>
<organism evidence="8 9">
    <name type="scientific">Hallella faecis</name>
    <dbReference type="NCBI Taxonomy" id="2841596"/>
    <lineage>
        <taxon>Bacteria</taxon>
        <taxon>Pseudomonadati</taxon>
        <taxon>Bacteroidota</taxon>
        <taxon>Bacteroidia</taxon>
        <taxon>Bacteroidales</taxon>
        <taxon>Prevotellaceae</taxon>
        <taxon>Hallella</taxon>
    </lineage>
</organism>
<proteinExistence type="inferred from homology"/>
<accession>A0ABV1FQC1</accession>
<keyword evidence="4" id="KW-0697">Rotamase</keyword>
<dbReference type="Pfam" id="PF00160">
    <property type="entry name" value="Pro_isomerase"/>
    <property type="match status" value="1"/>
</dbReference>
<comment type="function">
    <text evidence="1">PPIases accelerate the folding of proteins. It catalyzes the cis-trans isomerization of proline imidic peptide bonds in oligopeptides.</text>
</comment>
<dbReference type="InterPro" id="IPR044666">
    <property type="entry name" value="Cyclophilin_A-like"/>
</dbReference>
<keyword evidence="5 8" id="KW-0413">Isomerase</keyword>
<evidence type="ECO:0000259" key="7">
    <source>
        <dbReference type="PROSITE" id="PS50072"/>
    </source>
</evidence>
<dbReference type="PROSITE" id="PS50072">
    <property type="entry name" value="CSA_PPIASE_2"/>
    <property type="match status" value="1"/>
</dbReference>
<dbReference type="Gene3D" id="2.40.100.10">
    <property type="entry name" value="Cyclophilin-like"/>
    <property type="match status" value="1"/>
</dbReference>
<dbReference type="SUPFAM" id="SSF50891">
    <property type="entry name" value="Cyclophilin-like"/>
    <property type="match status" value="1"/>
</dbReference>
<dbReference type="InterPro" id="IPR029000">
    <property type="entry name" value="Cyclophilin-like_dom_sf"/>
</dbReference>
<dbReference type="PANTHER" id="PTHR45625:SF4">
    <property type="entry name" value="PEPTIDYLPROLYL ISOMERASE DOMAIN AND WD REPEAT-CONTAINING PROTEIN 1"/>
    <property type="match status" value="1"/>
</dbReference>
<evidence type="ECO:0000256" key="2">
    <source>
        <dbReference type="ARBA" id="ARBA00007365"/>
    </source>
</evidence>